<sequence>MVDNAAQGTGNQELCSASGTTKRHPSYYIKDDPIVILGQDKVVEGLTDDNPFYLHGVACKDFERLLCLFYPDDLTLIIDNVVVVATNGAGTASRVSPIGRLVRGYGPGDVLFAMARRCLTMDRPHRNVSDGDLSTTEEWTSVLALATKWEFADYRQLAISRLAQLASPIDRILLGRSYDIPEWIAAAYLELCKRDDALTYEEGARLGMHDAILLSDIRQCIRGNRVTTQEKNILLLIEKKLV</sequence>
<organism evidence="2 3">
    <name type="scientific">Rhodofomes roseus</name>
    <dbReference type="NCBI Taxonomy" id="34475"/>
    <lineage>
        <taxon>Eukaryota</taxon>
        <taxon>Fungi</taxon>
        <taxon>Dikarya</taxon>
        <taxon>Basidiomycota</taxon>
        <taxon>Agaricomycotina</taxon>
        <taxon>Agaricomycetes</taxon>
        <taxon>Polyporales</taxon>
        <taxon>Rhodofomes</taxon>
    </lineage>
</organism>
<name>A0A4Y9YGL5_9APHY</name>
<proteinExistence type="predicted"/>
<feature type="compositionally biased region" description="Polar residues" evidence="1">
    <location>
        <begin position="1"/>
        <end position="20"/>
    </location>
</feature>
<gene>
    <name evidence="2" type="ORF">EVJ58_g4699</name>
</gene>
<dbReference type="Proteomes" id="UP000298390">
    <property type="component" value="Unassembled WGS sequence"/>
</dbReference>
<evidence type="ECO:0000256" key="1">
    <source>
        <dbReference type="SAM" id="MobiDB-lite"/>
    </source>
</evidence>
<protein>
    <submittedName>
        <fullName evidence="2">Uncharacterized protein</fullName>
    </submittedName>
</protein>
<feature type="region of interest" description="Disordered" evidence="1">
    <location>
        <begin position="1"/>
        <end position="22"/>
    </location>
</feature>
<evidence type="ECO:0000313" key="3">
    <source>
        <dbReference type="Proteomes" id="UP000298390"/>
    </source>
</evidence>
<dbReference type="AlphaFoldDB" id="A0A4Y9YGL5"/>
<comment type="caution">
    <text evidence="2">The sequence shown here is derived from an EMBL/GenBank/DDBJ whole genome shotgun (WGS) entry which is preliminary data.</text>
</comment>
<reference evidence="2 3" key="1">
    <citation type="submission" date="2019-01" db="EMBL/GenBank/DDBJ databases">
        <title>Genome sequencing of the rare red list fungi Fomitopsis rosea.</title>
        <authorList>
            <person name="Buettner E."/>
            <person name="Kellner H."/>
        </authorList>
    </citation>
    <scope>NUCLEOTIDE SEQUENCE [LARGE SCALE GENOMIC DNA]</scope>
    <source>
        <strain evidence="2 3">DSM 105464</strain>
    </source>
</reference>
<accession>A0A4Y9YGL5</accession>
<dbReference type="EMBL" id="SEKV01000221">
    <property type="protein sequence ID" value="TFY61150.1"/>
    <property type="molecule type" value="Genomic_DNA"/>
</dbReference>
<evidence type="ECO:0000313" key="2">
    <source>
        <dbReference type="EMBL" id="TFY61150.1"/>
    </source>
</evidence>
<dbReference type="STRING" id="34475.A0A4Y9YGL5"/>